<evidence type="ECO:0000256" key="4">
    <source>
        <dbReference type="ARBA" id="ARBA00013303"/>
    </source>
</evidence>
<feature type="compositionally biased region" description="Low complexity" evidence="9">
    <location>
        <begin position="1"/>
        <end position="18"/>
    </location>
</feature>
<protein>
    <recommendedName>
        <fullName evidence="4 8">Beta-galactosidase</fullName>
        <ecNumber evidence="3 8">3.2.1.23</ecNumber>
    </recommendedName>
    <alternativeName>
        <fullName evidence="7 8">Lactase</fullName>
    </alternativeName>
</protein>
<dbReference type="Proteomes" id="UP000241085">
    <property type="component" value="Unassembled WGS sequence"/>
</dbReference>
<dbReference type="InterPro" id="IPR006102">
    <property type="entry name" value="Ig-like_GH2"/>
</dbReference>
<dbReference type="InterPro" id="IPR013783">
    <property type="entry name" value="Ig-like_fold"/>
</dbReference>
<dbReference type="InterPro" id="IPR006104">
    <property type="entry name" value="Glyco_hydro_2_N"/>
</dbReference>
<dbReference type="InterPro" id="IPR006101">
    <property type="entry name" value="Glyco_hydro_2"/>
</dbReference>
<dbReference type="PANTHER" id="PTHR46323:SF2">
    <property type="entry name" value="BETA-GALACTOSIDASE"/>
    <property type="match status" value="1"/>
</dbReference>
<dbReference type="PROSITE" id="PS00719">
    <property type="entry name" value="GLYCOSYL_HYDROL_F2_1"/>
    <property type="match status" value="1"/>
</dbReference>
<dbReference type="Gene3D" id="2.60.40.10">
    <property type="entry name" value="Immunoglobulins"/>
    <property type="match status" value="2"/>
</dbReference>
<dbReference type="GO" id="GO:0009341">
    <property type="term" value="C:beta-galactosidase complex"/>
    <property type="evidence" value="ECO:0007669"/>
    <property type="project" value="InterPro"/>
</dbReference>
<dbReference type="Pfam" id="PF02836">
    <property type="entry name" value="Glyco_hydro_2_C"/>
    <property type="match status" value="1"/>
</dbReference>
<evidence type="ECO:0000256" key="1">
    <source>
        <dbReference type="ARBA" id="ARBA00001412"/>
    </source>
</evidence>
<dbReference type="InterPro" id="IPR023232">
    <property type="entry name" value="Glyco_hydro_2_AS"/>
</dbReference>
<accession>A0A2T4UNQ4</accession>
<sequence>MTILEAETPPGTATTTRPAPKEREPIHAIRRAPSISLDGSWQFQLLPNPAAPRSEAWEQAEVPSLWTMTSEVDRPFYTNVPMPFDEVPPMVPEKNPTGVYRRTVELGVEPGTRAILHVGAAEGQLTVVVNGVAFAPSTDSHLEAEFDVTDAMRDGVNEVELIVAKWSVESYLEDQDQWWHAGISRSVWISLVPSIRIADVVAHAEWDHIEASGTLSLDVTTHGLGQRTDGGYRVRVEFQGDSHERDVAPRVAAPTLPKPAKGRETRPAPMMPDDFMDLLSIQAASAPIPTEFRAMPNMNAMTMPSFGIAGTSKIAIGTVDVTPWSAERPTLYGVTVTLLDPDGVEVDSVAVQVGFRTVRIVGKDLLVNGKRVLIQGVDRHDIDDRTGRVISHERMLNELSLLKQFNVNAIRTAHYPNAPEFLDLCDEIGFYVVDEADVEAHGFASIIPDDPRYLPPIVERVSRMVVRDRNHPSVIVWSLGNESGHGAALTAAAAWVREADPSRPVHYEGGISLDWHGGRDVTDIVGAMYPSFAALEGYANDERTDRPLILSEYAYSQGNATGGLAEYWRMFETMPALQGGFIWEFTDHALDPDGSGRPKYGGDFGDEGHNGATMLNGIAFSDATPKPAMYEMRGIFSPVKITSDAASALEGVIRVRSRRHFADLSDLRFDLVIETRAGRTAPVEVEVALAAGSEDTVAIPPSVVQLLAGDDALALSLIVSTASESIWATAGTELSVEQVVLPRRPLLLPSGTAEVAVTADGTVEHALLKSGPRLCLWRALIDNDSSFALDKRFVRSGFFSLIERSVDVERVGDAVEVIIRYGTAWDEEVVHARRISAIDGGFRFEEQVTLPPGTTDGLRVGVEFELEGAYTDASWVGLGPWENYPDRSDSALHGRWTSSIDDLATPYLIPQENGTRGGIDELQISGASGLARARSEQPLHASVSRFTVEELEETTHWWKLPESERTIVHLDIAHRGVGTALLGPDTRPRYRLRGDHYTWAWDLTFTPND</sequence>
<dbReference type="SUPFAM" id="SSF74650">
    <property type="entry name" value="Galactose mutarotase-like"/>
    <property type="match status" value="1"/>
</dbReference>
<evidence type="ECO:0000313" key="11">
    <source>
        <dbReference type="EMBL" id="PTL71159.1"/>
    </source>
</evidence>
<dbReference type="GO" id="GO:0030246">
    <property type="term" value="F:carbohydrate binding"/>
    <property type="evidence" value="ECO:0007669"/>
    <property type="project" value="InterPro"/>
</dbReference>
<dbReference type="Pfam" id="PF16353">
    <property type="entry name" value="LacZ_4"/>
    <property type="match status" value="1"/>
</dbReference>
<evidence type="ECO:0000256" key="3">
    <source>
        <dbReference type="ARBA" id="ARBA00012756"/>
    </source>
</evidence>
<dbReference type="InterPro" id="IPR011013">
    <property type="entry name" value="Gal_mutarotase_sf_dom"/>
</dbReference>
<dbReference type="InterPro" id="IPR004199">
    <property type="entry name" value="B-gal_small/dom_5"/>
</dbReference>
<dbReference type="InterPro" id="IPR006103">
    <property type="entry name" value="Glyco_hydro_2_cat"/>
</dbReference>
<evidence type="ECO:0000256" key="7">
    <source>
        <dbReference type="ARBA" id="ARBA00032230"/>
    </source>
</evidence>
<dbReference type="Pfam" id="PF00703">
    <property type="entry name" value="Glyco_hydro_2"/>
    <property type="match status" value="1"/>
</dbReference>
<feature type="domain" description="Beta galactosidase small chain/" evidence="10">
    <location>
        <begin position="756"/>
        <end position="1004"/>
    </location>
</feature>
<keyword evidence="5 8" id="KW-0378">Hydrolase</keyword>
<dbReference type="InterPro" id="IPR008979">
    <property type="entry name" value="Galactose-bd-like_sf"/>
</dbReference>
<dbReference type="SUPFAM" id="SSF51445">
    <property type="entry name" value="(Trans)glycosidases"/>
    <property type="match status" value="1"/>
</dbReference>
<dbReference type="GO" id="GO:0005990">
    <property type="term" value="P:lactose catabolic process"/>
    <property type="evidence" value="ECO:0007669"/>
    <property type="project" value="TreeGrafter"/>
</dbReference>
<dbReference type="InterPro" id="IPR050347">
    <property type="entry name" value="Bact_Beta-galactosidase"/>
</dbReference>
<name>A0A2T4UNQ4_9MICO</name>
<dbReference type="Pfam" id="PF02929">
    <property type="entry name" value="Bgal_small_N"/>
    <property type="match status" value="1"/>
</dbReference>
<dbReference type="Gene3D" id="2.60.120.260">
    <property type="entry name" value="Galactose-binding domain-like"/>
    <property type="match status" value="1"/>
</dbReference>
<dbReference type="SUPFAM" id="SSF49303">
    <property type="entry name" value="beta-Galactosidase/glucuronidase domain"/>
    <property type="match status" value="2"/>
</dbReference>
<keyword evidence="12" id="KW-1185">Reference proteome</keyword>
<organism evidence="11 12">
    <name type="scientific">Rathayibacter caricis DSM 15933</name>
    <dbReference type="NCBI Taxonomy" id="1328867"/>
    <lineage>
        <taxon>Bacteria</taxon>
        <taxon>Bacillati</taxon>
        <taxon>Actinomycetota</taxon>
        <taxon>Actinomycetes</taxon>
        <taxon>Micrococcales</taxon>
        <taxon>Microbacteriaceae</taxon>
        <taxon>Rathayibacter</taxon>
    </lineage>
</organism>
<dbReference type="InterPro" id="IPR023230">
    <property type="entry name" value="Glyco_hydro_2_CS"/>
</dbReference>
<evidence type="ECO:0000256" key="2">
    <source>
        <dbReference type="ARBA" id="ARBA00007401"/>
    </source>
</evidence>
<reference evidence="11 12" key="1">
    <citation type="submission" date="2018-03" db="EMBL/GenBank/DDBJ databases">
        <title>Bacteriophage NCPPB3778 and a type I-E CRISPR drive the evolution of the US Biological Select Agent, Rathayibacter toxicus.</title>
        <authorList>
            <person name="Davis E.W.II."/>
            <person name="Tabima J.F."/>
            <person name="Weisberg A.J."/>
            <person name="Dantas Lopes L."/>
            <person name="Wiseman M.S."/>
            <person name="Wiseman M.S."/>
            <person name="Pupko T."/>
            <person name="Belcher M.S."/>
            <person name="Sechler A.J."/>
            <person name="Tancos M.A."/>
            <person name="Schroeder B.K."/>
            <person name="Murray T.D."/>
            <person name="Luster D.G."/>
            <person name="Schneider W.L."/>
            <person name="Rogers E."/>
            <person name="Andreote F.D."/>
            <person name="Grunwald N.J."/>
            <person name="Putnam M.L."/>
            <person name="Chang J.H."/>
        </authorList>
    </citation>
    <scope>NUCLEOTIDE SEQUENCE [LARGE SCALE GENOMIC DNA]</scope>
    <source>
        <strain evidence="11 12">DSM 15933</strain>
    </source>
</reference>
<dbReference type="InterPro" id="IPR017853">
    <property type="entry name" value="GH"/>
</dbReference>
<dbReference type="Gene3D" id="2.70.98.10">
    <property type="match status" value="1"/>
</dbReference>
<comment type="similarity">
    <text evidence="2 8">Belongs to the glycosyl hydrolase 2 family.</text>
</comment>
<dbReference type="Gene3D" id="3.20.20.80">
    <property type="entry name" value="Glycosidases"/>
    <property type="match status" value="1"/>
</dbReference>
<dbReference type="RefSeq" id="WP_107575965.1">
    <property type="nucleotide sequence ID" value="NZ_PZPL01000002.1"/>
</dbReference>
<feature type="region of interest" description="Disordered" evidence="9">
    <location>
        <begin position="1"/>
        <end position="23"/>
    </location>
</feature>
<dbReference type="PRINTS" id="PR00132">
    <property type="entry name" value="GLHYDRLASE2"/>
</dbReference>
<dbReference type="PROSITE" id="PS00608">
    <property type="entry name" value="GLYCOSYL_HYDROL_F2_2"/>
    <property type="match status" value="1"/>
</dbReference>
<dbReference type="EMBL" id="PZPL01000002">
    <property type="protein sequence ID" value="PTL71159.1"/>
    <property type="molecule type" value="Genomic_DNA"/>
</dbReference>
<dbReference type="SUPFAM" id="SSF49785">
    <property type="entry name" value="Galactose-binding domain-like"/>
    <property type="match status" value="1"/>
</dbReference>
<dbReference type="PANTHER" id="PTHR46323">
    <property type="entry name" value="BETA-GALACTOSIDASE"/>
    <property type="match status" value="1"/>
</dbReference>
<dbReference type="InterPro" id="IPR032312">
    <property type="entry name" value="LacZ_4"/>
</dbReference>
<comment type="caution">
    <text evidence="11">The sequence shown here is derived from an EMBL/GenBank/DDBJ whole genome shotgun (WGS) entry which is preliminary data.</text>
</comment>
<evidence type="ECO:0000256" key="9">
    <source>
        <dbReference type="SAM" id="MobiDB-lite"/>
    </source>
</evidence>
<keyword evidence="6 8" id="KW-0326">Glycosidase</keyword>
<gene>
    <name evidence="11" type="ORF">C1I63_18075</name>
</gene>
<dbReference type="AlphaFoldDB" id="A0A2T4UNQ4"/>
<evidence type="ECO:0000313" key="12">
    <source>
        <dbReference type="Proteomes" id="UP000241085"/>
    </source>
</evidence>
<dbReference type="SMART" id="SM01038">
    <property type="entry name" value="Bgal_small_N"/>
    <property type="match status" value="1"/>
</dbReference>
<dbReference type="InterPro" id="IPR036156">
    <property type="entry name" value="Beta-gal/glucu_dom_sf"/>
</dbReference>
<evidence type="ECO:0000259" key="10">
    <source>
        <dbReference type="SMART" id="SM01038"/>
    </source>
</evidence>
<evidence type="ECO:0000256" key="8">
    <source>
        <dbReference type="RuleBase" id="RU361154"/>
    </source>
</evidence>
<evidence type="ECO:0000256" key="6">
    <source>
        <dbReference type="ARBA" id="ARBA00023295"/>
    </source>
</evidence>
<comment type="catalytic activity">
    <reaction evidence="1 8">
        <text>Hydrolysis of terminal non-reducing beta-D-galactose residues in beta-D-galactosides.</text>
        <dbReference type="EC" id="3.2.1.23"/>
    </reaction>
</comment>
<dbReference type="EC" id="3.2.1.23" evidence="3 8"/>
<evidence type="ECO:0000256" key="5">
    <source>
        <dbReference type="ARBA" id="ARBA00022801"/>
    </source>
</evidence>
<proteinExistence type="inferred from homology"/>
<dbReference type="GO" id="GO:0004565">
    <property type="term" value="F:beta-galactosidase activity"/>
    <property type="evidence" value="ECO:0007669"/>
    <property type="project" value="UniProtKB-EC"/>
</dbReference>
<dbReference type="Pfam" id="PF02837">
    <property type="entry name" value="Glyco_hydro_2_N"/>
    <property type="match status" value="1"/>
</dbReference>
<dbReference type="InterPro" id="IPR014718">
    <property type="entry name" value="GH-type_carb-bd"/>
</dbReference>